<dbReference type="InterPro" id="IPR037038">
    <property type="entry name" value="HepT-like_sf"/>
</dbReference>
<dbReference type="SUPFAM" id="SSF81593">
    <property type="entry name" value="Nucleotidyltransferase substrate binding subunit/domain"/>
    <property type="match status" value="1"/>
</dbReference>
<keyword evidence="3" id="KW-0378">Hydrolase</keyword>
<name>D9S0L7_THEOJ</name>
<gene>
    <name evidence="5" type="ordered locus">Toce_2162</name>
</gene>
<proteinExistence type="inferred from homology"/>
<evidence type="ECO:0008006" key="7">
    <source>
        <dbReference type="Google" id="ProtNLM"/>
    </source>
</evidence>
<dbReference type="KEGG" id="toc:Toce_2162"/>
<dbReference type="InterPro" id="IPR052379">
    <property type="entry name" value="Type_VII_TA_RNase"/>
</dbReference>
<dbReference type="NCBIfam" id="NF047751">
    <property type="entry name" value="HepT_toxin"/>
    <property type="match status" value="1"/>
</dbReference>
<dbReference type="GO" id="GO:0004540">
    <property type="term" value="F:RNA nuclease activity"/>
    <property type="evidence" value="ECO:0007669"/>
    <property type="project" value="InterPro"/>
</dbReference>
<dbReference type="Proteomes" id="UP000000272">
    <property type="component" value="Chromosome"/>
</dbReference>
<accession>D9S0L7</accession>
<dbReference type="GO" id="GO:0016787">
    <property type="term" value="F:hydrolase activity"/>
    <property type="evidence" value="ECO:0007669"/>
    <property type="project" value="UniProtKB-KW"/>
</dbReference>
<dbReference type="eggNOG" id="COG2445">
    <property type="taxonomic scope" value="Bacteria"/>
</dbReference>
<dbReference type="Pfam" id="PF01934">
    <property type="entry name" value="HepT-like"/>
    <property type="match status" value="1"/>
</dbReference>
<reference evidence="5 6" key="1">
    <citation type="journal article" date="2010" name="Stand. Genomic Sci.">
        <title>Complete genome sequence of Thermosediminibacter oceani type strain (JW/IW-1228P).</title>
        <authorList>
            <person name="Pitluck S."/>
            <person name="Yasawong M."/>
            <person name="Munk C."/>
            <person name="Nolan M."/>
            <person name="Lapidus A."/>
            <person name="Lucas S."/>
            <person name="Glavina Del Rio T."/>
            <person name="Tice H."/>
            <person name="Cheng J.F."/>
            <person name="Bruce D."/>
            <person name="Detter C."/>
            <person name="Tapia R."/>
            <person name="Han C."/>
            <person name="Goodwin L."/>
            <person name="Liolios K."/>
            <person name="Ivanova N."/>
            <person name="Mavromatis K."/>
            <person name="Mikhailova N."/>
            <person name="Pati A."/>
            <person name="Chen A."/>
            <person name="Palaniappan K."/>
            <person name="Land M."/>
            <person name="Hauser L."/>
            <person name="Chang Y.J."/>
            <person name="Jeffries C.D."/>
            <person name="Rohde M."/>
            <person name="Spring S."/>
            <person name="Sikorski J."/>
            <person name="Goker M."/>
            <person name="Woyke T."/>
            <person name="Bristow J."/>
            <person name="Eisen J.A."/>
            <person name="Markowitz V."/>
            <person name="Hugenholtz P."/>
            <person name="Kyrpides N.C."/>
            <person name="Klenk H.P."/>
        </authorList>
    </citation>
    <scope>NUCLEOTIDE SEQUENCE [LARGE SCALE GENOMIC DNA]</scope>
    <source>
        <strain evidence="6">ATCC BAA-1034 / DSM 16646 / JW/IW-1228P</strain>
    </source>
</reference>
<dbReference type="GO" id="GO:0110001">
    <property type="term" value="C:toxin-antitoxin complex"/>
    <property type="evidence" value="ECO:0007669"/>
    <property type="project" value="InterPro"/>
</dbReference>
<dbReference type="STRING" id="555079.Toce_2162"/>
<dbReference type="PANTHER" id="PTHR33397:SF5">
    <property type="entry name" value="RNASE YUTE-RELATED"/>
    <property type="match status" value="1"/>
</dbReference>
<dbReference type="PANTHER" id="PTHR33397">
    <property type="entry name" value="UPF0331 PROTEIN YUTE"/>
    <property type="match status" value="1"/>
</dbReference>
<keyword evidence="6" id="KW-1185">Reference proteome</keyword>
<organism evidence="5 6">
    <name type="scientific">Thermosediminibacter oceani (strain ATCC BAA-1034 / DSM 16646 / JW/IW-1228P)</name>
    <dbReference type="NCBI Taxonomy" id="555079"/>
    <lineage>
        <taxon>Bacteria</taxon>
        <taxon>Bacillati</taxon>
        <taxon>Bacillota</taxon>
        <taxon>Clostridia</taxon>
        <taxon>Thermosediminibacterales</taxon>
        <taxon>Thermosediminibacteraceae</taxon>
        <taxon>Thermosediminibacter</taxon>
    </lineage>
</organism>
<evidence type="ECO:0000256" key="2">
    <source>
        <dbReference type="ARBA" id="ARBA00022722"/>
    </source>
</evidence>
<dbReference type="RefSeq" id="WP_013276883.1">
    <property type="nucleotide sequence ID" value="NC_014377.1"/>
</dbReference>
<evidence type="ECO:0000313" key="6">
    <source>
        <dbReference type="Proteomes" id="UP000000272"/>
    </source>
</evidence>
<keyword evidence="1" id="KW-1277">Toxin-antitoxin system</keyword>
<dbReference type="Gene3D" id="1.20.120.580">
    <property type="entry name" value="bsu32300-like"/>
    <property type="match status" value="1"/>
</dbReference>
<evidence type="ECO:0000313" key="5">
    <source>
        <dbReference type="EMBL" id="ADL08875.1"/>
    </source>
</evidence>
<dbReference type="EMBL" id="CP002131">
    <property type="protein sequence ID" value="ADL08875.1"/>
    <property type="molecule type" value="Genomic_DNA"/>
</dbReference>
<dbReference type="InterPro" id="IPR008201">
    <property type="entry name" value="HepT-like"/>
</dbReference>
<protein>
    <recommendedName>
        <fullName evidence="7">DUF86 domain-containing protein</fullName>
    </recommendedName>
</protein>
<dbReference type="AlphaFoldDB" id="D9S0L7"/>
<evidence type="ECO:0000256" key="4">
    <source>
        <dbReference type="ARBA" id="ARBA00024207"/>
    </source>
</evidence>
<dbReference type="HOGENOM" id="CLU_142825_1_0_9"/>
<keyword evidence="2" id="KW-0540">Nuclease</keyword>
<evidence type="ECO:0000256" key="1">
    <source>
        <dbReference type="ARBA" id="ARBA00022649"/>
    </source>
</evidence>
<evidence type="ECO:0000256" key="3">
    <source>
        <dbReference type="ARBA" id="ARBA00022801"/>
    </source>
</evidence>
<comment type="similarity">
    <text evidence="4">Belongs to the HepT RNase toxin family.</text>
</comment>
<sequence>MSQNEIISRKIAFIKEQISEIDSLIKNKSREEILKDSWLIKGLKYSLQTAIEAMIDITYHICAKHFKKAPVDARDGLGILLENNLITERDFLTFSQMVGFRNRVVHGYEQVSAERVYELAANELLDFNRFIDLVLEYIRKAP</sequence>
<dbReference type="OrthoDB" id="9796612at2"/>